<dbReference type="GO" id="GO:0015344">
    <property type="term" value="F:siderophore uptake transmembrane transporter activity"/>
    <property type="evidence" value="ECO:0007669"/>
    <property type="project" value="TreeGrafter"/>
</dbReference>
<keyword evidence="3 10" id="KW-1134">Transmembrane beta strand</keyword>
<dbReference type="Pfam" id="PF13715">
    <property type="entry name" value="CarbopepD_reg_2"/>
    <property type="match status" value="1"/>
</dbReference>
<dbReference type="InterPro" id="IPR000531">
    <property type="entry name" value="Beta-barrel_TonB"/>
</dbReference>
<dbReference type="InterPro" id="IPR008969">
    <property type="entry name" value="CarboxyPept-like_regulatory"/>
</dbReference>
<dbReference type="KEGG" id="cts:Ctha_1289"/>
<dbReference type="GO" id="GO:0044718">
    <property type="term" value="P:siderophore transmembrane transport"/>
    <property type="evidence" value="ECO:0007669"/>
    <property type="project" value="TreeGrafter"/>
</dbReference>
<gene>
    <name evidence="14" type="ordered locus">Ctha_1289</name>
</gene>
<dbReference type="Proteomes" id="UP000001208">
    <property type="component" value="Chromosome"/>
</dbReference>
<dbReference type="STRING" id="517418.Ctha_1289"/>
<proteinExistence type="inferred from homology"/>
<keyword evidence="7 10" id="KW-0472">Membrane</keyword>
<keyword evidence="9 10" id="KW-0998">Cell outer membrane</keyword>
<evidence type="ECO:0000259" key="13">
    <source>
        <dbReference type="Pfam" id="PF07715"/>
    </source>
</evidence>
<feature type="domain" description="TonB-dependent receptor-like beta-barrel" evidence="12">
    <location>
        <begin position="296"/>
        <end position="805"/>
    </location>
</feature>
<evidence type="ECO:0000256" key="6">
    <source>
        <dbReference type="ARBA" id="ARBA00023077"/>
    </source>
</evidence>
<evidence type="ECO:0000313" key="14">
    <source>
        <dbReference type="EMBL" id="ACF13752.1"/>
    </source>
</evidence>
<evidence type="ECO:0000256" key="10">
    <source>
        <dbReference type="PROSITE-ProRule" id="PRU01360"/>
    </source>
</evidence>
<keyword evidence="2 10" id="KW-0813">Transport</keyword>
<dbReference type="eggNOG" id="COG4771">
    <property type="taxonomic scope" value="Bacteria"/>
</dbReference>
<evidence type="ECO:0000256" key="4">
    <source>
        <dbReference type="ARBA" id="ARBA00022692"/>
    </source>
</evidence>
<accession>B3QZ59</accession>
<dbReference type="Gene3D" id="2.170.130.10">
    <property type="entry name" value="TonB-dependent receptor, plug domain"/>
    <property type="match status" value="1"/>
</dbReference>
<dbReference type="PROSITE" id="PS52016">
    <property type="entry name" value="TONB_DEPENDENT_REC_3"/>
    <property type="match status" value="1"/>
</dbReference>
<evidence type="ECO:0000256" key="5">
    <source>
        <dbReference type="ARBA" id="ARBA00022729"/>
    </source>
</evidence>
<dbReference type="PANTHER" id="PTHR30069:SF29">
    <property type="entry name" value="HEMOGLOBIN AND HEMOGLOBIN-HAPTOGLOBIN-BINDING PROTEIN 1-RELATED"/>
    <property type="match status" value="1"/>
</dbReference>
<dbReference type="Pfam" id="PF00593">
    <property type="entry name" value="TonB_dep_Rec_b-barrel"/>
    <property type="match status" value="1"/>
</dbReference>
<name>B3QZ59_CHLT3</name>
<dbReference type="Gene3D" id="2.40.170.20">
    <property type="entry name" value="TonB-dependent receptor, beta-barrel domain"/>
    <property type="match status" value="1"/>
</dbReference>
<evidence type="ECO:0000256" key="2">
    <source>
        <dbReference type="ARBA" id="ARBA00022448"/>
    </source>
</evidence>
<evidence type="ECO:0000256" key="3">
    <source>
        <dbReference type="ARBA" id="ARBA00022452"/>
    </source>
</evidence>
<keyword evidence="5" id="KW-0732">Signal</keyword>
<dbReference type="GO" id="GO:0009279">
    <property type="term" value="C:cell outer membrane"/>
    <property type="evidence" value="ECO:0007669"/>
    <property type="project" value="UniProtKB-SubCell"/>
</dbReference>
<evidence type="ECO:0000256" key="11">
    <source>
        <dbReference type="RuleBase" id="RU003357"/>
    </source>
</evidence>
<dbReference type="OrthoDB" id="596248at2"/>
<dbReference type="AlphaFoldDB" id="B3QZ59"/>
<dbReference type="InterPro" id="IPR036942">
    <property type="entry name" value="Beta-barrel_TonB_sf"/>
</dbReference>
<keyword evidence="15" id="KW-1185">Reference proteome</keyword>
<comment type="subcellular location">
    <subcellularLocation>
        <location evidence="1 10">Cell outer membrane</location>
        <topology evidence="1 10">Multi-pass membrane protein</topology>
    </subcellularLocation>
</comment>
<dbReference type="SUPFAM" id="SSF49464">
    <property type="entry name" value="Carboxypeptidase regulatory domain-like"/>
    <property type="match status" value="1"/>
</dbReference>
<dbReference type="InterPro" id="IPR037066">
    <property type="entry name" value="Plug_dom_sf"/>
</dbReference>
<dbReference type="Pfam" id="PF07715">
    <property type="entry name" value="Plug"/>
    <property type="match status" value="1"/>
</dbReference>
<sequence>MLKRFDEGIFTMKKIVWLIIGLCWFSEAVFADTHGKSTIKGVVTDAETSEPLPGATVMIQETMLGAASDLDGYYEIQRVPSGSFVIRISAIGYKNIKKRISIGDGETLELNFSLKQGSVTGSEVVVSASRYEQNKVETPITTSVISEEAIVALPTPQLDHTLETVPGVDMVRSGGYGSSTVQIRGSNTYSGGGLGTRVLMLYDGFPLNSPDAGSLYWSMLSMNAIERIEVVKGNASSLYGMGAMGGVISATAALPKEFTFKARFQNGFYDKPASNETNTSVYPGGSTPYFYSAEIQHGNKINNLRYNLVYSHSDDDGYRQSAQMESDDIKIKARYDLNGSNYLQLTSMLTFVTGGIPYPWQNRYNALAADAQNYTFDDDVKDNSVQLIGLTHVATLSNSASLESKLYFNRSYWLIKYYPEKNSAFDKTNATGEVIDNYQRYLAGDRRPYDPDDPSTYNDSDARRYGGSIQFNLFSGGHRIVAGTDFRYDDVTSTIYKNNSGYGVGIFAQDDFQASDKIRISFGARFDVDHIDRTSITYKNYLDQTGIDENYQSIYSYKTESIKYKTLWQFSPRVAATYLLDEETSIRASLGRSMRAPTLAERFVTDAGFFKGIPNGELDAERMTGAEIGMFKSFSRYFSFDISAYWNEYQDLIESENVNPDAVSTDIGSVIFQFRNVSRARIIGLELSLTSQPIETLHLQFGYNYMNAKDVSSDSDRRLGGNLNPEDGKDWLSYRPEHTFNFNTTYHIGNVILNYSGRFVSEIKSVRMYANEEGTDYPGGFFVMNAGAKYDVMDGVVLTAAVRNLGNVQYEELEHYRAPGRSFHFGVEYQY</sequence>
<dbReference type="PANTHER" id="PTHR30069">
    <property type="entry name" value="TONB-DEPENDENT OUTER MEMBRANE RECEPTOR"/>
    <property type="match status" value="1"/>
</dbReference>
<dbReference type="InterPro" id="IPR012910">
    <property type="entry name" value="Plug_dom"/>
</dbReference>
<keyword evidence="4 10" id="KW-0812">Transmembrane</keyword>
<dbReference type="InterPro" id="IPR039426">
    <property type="entry name" value="TonB-dep_rcpt-like"/>
</dbReference>
<dbReference type="Gene3D" id="2.60.40.1120">
    <property type="entry name" value="Carboxypeptidase-like, regulatory domain"/>
    <property type="match status" value="1"/>
</dbReference>
<dbReference type="eggNOG" id="COG1470">
    <property type="taxonomic scope" value="Bacteria"/>
</dbReference>
<dbReference type="HOGENOM" id="CLU_310086_0_0_10"/>
<dbReference type="CDD" id="cd01347">
    <property type="entry name" value="ligand_gated_channel"/>
    <property type="match status" value="1"/>
</dbReference>
<comment type="similarity">
    <text evidence="10 11">Belongs to the TonB-dependent receptor family.</text>
</comment>
<evidence type="ECO:0000256" key="1">
    <source>
        <dbReference type="ARBA" id="ARBA00004571"/>
    </source>
</evidence>
<evidence type="ECO:0000259" key="12">
    <source>
        <dbReference type="Pfam" id="PF00593"/>
    </source>
</evidence>
<dbReference type="SUPFAM" id="SSF56935">
    <property type="entry name" value="Porins"/>
    <property type="match status" value="1"/>
</dbReference>
<dbReference type="EMBL" id="CP001100">
    <property type="protein sequence ID" value="ACF13752.1"/>
    <property type="molecule type" value="Genomic_DNA"/>
</dbReference>
<keyword evidence="6 11" id="KW-0798">TonB box</keyword>
<evidence type="ECO:0000256" key="7">
    <source>
        <dbReference type="ARBA" id="ARBA00023136"/>
    </source>
</evidence>
<reference evidence="14 15" key="1">
    <citation type="submission" date="2008-06" db="EMBL/GenBank/DDBJ databases">
        <title>Complete sequence of Chloroherpeton thalassium ATCC 35110.</title>
        <authorList>
            <consortium name="US DOE Joint Genome Institute"/>
            <person name="Lucas S."/>
            <person name="Copeland A."/>
            <person name="Lapidus A."/>
            <person name="Glavina del Rio T."/>
            <person name="Dalin E."/>
            <person name="Tice H."/>
            <person name="Bruce D."/>
            <person name="Goodwin L."/>
            <person name="Pitluck S."/>
            <person name="Schmutz J."/>
            <person name="Larimer F."/>
            <person name="Land M."/>
            <person name="Hauser L."/>
            <person name="Kyrpides N."/>
            <person name="Mikhailova N."/>
            <person name="Liu Z."/>
            <person name="Li T."/>
            <person name="Zhao F."/>
            <person name="Overmann J."/>
            <person name="Bryant D.A."/>
            <person name="Richardson P."/>
        </authorList>
    </citation>
    <scope>NUCLEOTIDE SEQUENCE [LARGE SCALE GENOMIC DNA]</scope>
    <source>
        <strain evidence="15">ATCC 35110 / GB-78</strain>
    </source>
</reference>
<keyword evidence="8 14" id="KW-0675">Receptor</keyword>
<protein>
    <submittedName>
        <fullName evidence="14">TonB-dependent receptor plug</fullName>
    </submittedName>
</protein>
<evidence type="ECO:0000256" key="8">
    <source>
        <dbReference type="ARBA" id="ARBA00023170"/>
    </source>
</evidence>
<feature type="domain" description="TonB-dependent receptor plug" evidence="13">
    <location>
        <begin position="135"/>
        <end position="247"/>
    </location>
</feature>
<evidence type="ECO:0000313" key="15">
    <source>
        <dbReference type="Proteomes" id="UP000001208"/>
    </source>
</evidence>
<evidence type="ECO:0000256" key="9">
    <source>
        <dbReference type="ARBA" id="ARBA00023237"/>
    </source>
</evidence>
<organism evidence="14 15">
    <name type="scientific">Chloroherpeton thalassium (strain ATCC 35110 / GB-78)</name>
    <dbReference type="NCBI Taxonomy" id="517418"/>
    <lineage>
        <taxon>Bacteria</taxon>
        <taxon>Pseudomonadati</taxon>
        <taxon>Chlorobiota</taxon>
        <taxon>Chlorobiia</taxon>
        <taxon>Chlorobiales</taxon>
        <taxon>Chloroherpetonaceae</taxon>
        <taxon>Chloroherpeton</taxon>
    </lineage>
</organism>